<dbReference type="Proteomes" id="UP000293195">
    <property type="component" value="Unassembled WGS sequence"/>
</dbReference>
<reference evidence="2" key="1">
    <citation type="journal article" date="2019" name="bioRxiv">
        <title>Genomics, evolutionary history and diagnostics of the Alternaria alternata species group including apple and Asian pear pathotypes.</title>
        <authorList>
            <person name="Armitage A.D."/>
            <person name="Cockerton H.M."/>
            <person name="Sreenivasaprasad S."/>
            <person name="Woodhall J.W."/>
            <person name="Lane C.R."/>
            <person name="Harrison R.J."/>
            <person name="Clarkson J.P."/>
        </authorList>
    </citation>
    <scope>NUCLEOTIDE SEQUENCE [LARGE SCALE GENOMIC DNA]</scope>
    <source>
        <strain evidence="2">FERA 635</strain>
    </source>
</reference>
<keyword evidence="2" id="KW-1185">Reference proteome</keyword>
<gene>
    <name evidence="1" type="ORF">AA0119_g12878</name>
</gene>
<comment type="caution">
    <text evidence="1">The sequence shown here is derived from an EMBL/GenBank/DDBJ whole genome shotgun (WGS) entry which is preliminary data.</text>
</comment>
<sequence length="386" mass="43449">MQPPPSPVCFLKMPPSWQHLHACISTDTRRQEEVADDGREKSTLSLWYLLWLPPTRRTILDNISAFEAAKLVHLKLCVLTPKERERYLKPLRDLVWNVPAVERLSREGMKLTLLGDGAYALEQRLHATERYLDSHGNGRLAIYLLGTFPTSAPTATTLDPLINFSTTGHSSPVRSYGDKYQLGRMRALTDTDVESVFVMSFSAPMGATVSPVKGSWYRIDDVPDHTVDLWVYVPSFRDRLRKEVRLTPRDMLRIVRASPLPRVTLGRTSTVKYVERKLRSVIFDAFVRTLCPISTLSQLFAVCTGRYRLTKWSLTAAGLHSAEATPLAQLLGDESFARRLLPHFEVPAFGVGSGSRPAVRPTQAPNIRLFLDIANYSTLSWGITIT</sequence>
<evidence type="ECO:0000313" key="1">
    <source>
        <dbReference type="EMBL" id="RYN86453.1"/>
    </source>
</evidence>
<proteinExistence type="predicted"/>
<protein>
    <submittedName>
        <fullName evidence="1">Uncharacterized protein</fullName>
    </submittedName>
</protein>
<dbReference type="EMBL" id="PDXF01000144">
    <property type="protein sequence ID" value="RYN86453.1"/>
    <property type="molecule type" value="Genomic_DNA"/>
</dbReference>
<accession>A0ABY0FQ11</accession>
<evidence type="ECO:0000313" key="2">
    <source>
        <dbReference type="Proteomes" id="UP000293195"/>
    </source>
</evidence>
<organism evidence="1 2">
    <name type="scientific">Alternaria tenuissima</name>
    <dbReference type="NCBI Taxonomy" id="119927"/>
    <lineage>
        <taxon>Eukaryota</taxon>
        <taxon>Fungi</taxon>
        <taxon>Dikarya</taxon>
        <taxon>Ascomycota</taxon>
        <taxon>Pezizomycotina</taxon>
        <taxon>Dothideomycetes</taxon>
        <taxon>Pleosporomycetidae</taxon>
        <taxon>Pleosporales</taxon>
        <taxon>Pleosporineae</taxon>
        <taxon>Pleosporaceae</taxon>
        <taxon>Alternaria</taxon>
        <taxon>Alternaria sect. Alternaria</taxon>
        <taxon>Alternaria alternata complex</taxon>
    </lineage>
</organism>
<name>A0ABY0FQ11_9PLEO</name>